<dbReference type="Proteomes" id="UP000652567">
    <property type="component" value="Unassembled WGS sequence"/>
</dbReference>
<dbReference type="PANTHER" id="PTHR30268">
    <property type="entry name" value="L-RHAMNOSE ISOMERASE"/>
    <property type="match status" value="1"/>
</dbReference>
<dbReference type="EMBL" id="PRDL01000001">
    <property type="protein sequence ID" value="MBE8717057.1"/>
    <property type="molecule type" value="Genomic_DNA"/>
</dbReference>
<dbReference type="GO" id="GO:0046872">
    <property type="term" value="F:metal ion binding"/>
    <property type="evidence" value="ECO:0007669"/>
    <property type="project" value="UniProtKB-KW"/>
</dbReference>
<feature type="domain" description="Xylose isomerase-like TIM barrel" evidence="4">
    <location>
        <begin position="101"/>
        <end position="292"/>
    </location>
</feature>
<dbReference type="PANTHER" id="PTHR30268:SF0">
    <property type="entry name" value="L-RHAMNOSE ISOMERASE"/>
    <property type="match status" value="1"/>
</dbReference>
<dbReference type="InterPro" id="IPR050337">
    <property type="entry name" value="L-rhamnose_isomerase"/>
</dbReference>
<organism evidence="5 6">
    <name type="scientific">Cellvibrio polysaccharolyticus</name>
    <dbReference type="NCBI Taxonomy" id="2082724"/>
    <lineage>
        <taxon>Bacteria</taxon>
        <taxon>Pseudomonadati</taxon>
        <taxon>Pseudomonadota</taxon>
        <taxon>Gammaproteobacteria</taxon>
        <taxon>Cellvibrionales</taxon>
        <taxon>Cellvibrionaceae</taxon>
        <taxon>Cellvibrio</taxon>
    </lineage>
</organism>
<reference evidence="5" key="1">
    <citation type="submission" date="2018-07" db="EMBL/GenBank/DDBJ databases">
        <title>Genome assembly of strain Ka43.</title>
        <authorList>
            <person name="Kukolya J."/>
            <person name="Nagy I."/>
            <person name="Horvath B."/>
            <person name="Toth A."/>
        </authorList>
    </citation>
    <scope>NUCLEOTIDE SEQUENCE</scope>
    <source>
        <strain evidence="5">KB43</strain>
    </source>
</reference>
<keyword evidence="3 5" id="KW-0413">Isomerase</keyword>
<dbReference type="InterPro" id="IPR036237">
    <property type="entry name" value="Xyl_isomerase-like_sf"/>
</dbReference>
<dbReference type="NCBIfam" id="TIGR02629">
    <property type="entry name" value="L_rham_iso_rhiz"/>
    <property type="match status" value="1"/>
</dbReference>
<dbReference type="Gene3D" id="3.20.20.150">
    <property type="entry name" value="Divalent-metal-dependent TIM barrel enzymes"/>
    <property type="match status" value="1"/>
</dbReference>
<proteinExistence type="predicted"/>
<protein>
    <submittedName>
        <fullName evidence="5">L-rhamnose catabolism isomerase</fullName>
    </submittedName>
</protein>
<dbReference type="Pfam" id="PF01261">
    <property type="entry name" value="AP_endonuc_2"/>
    <property type="match status" value="1"/>
</dbReference>
<dbReference type="InterPro" id="IPR013022">
    <property type="entry name" value="Xyl_isomerase-like_TIM-brl"/>
</dbReference>
<dbReference type="AlphaFoldDB" id="A0A928YTN9"/>
<comment type="caution">
    <text evidence="5">The sequence shown here is derived from an EMBL/GenBank/DDBJ whole genome shotgun (WGS) entry which is preliminary data.</text>
</comment>
<dbReference type="InterPro" id="IPR013451">
    <property type="entry name" value="L_rhamnose_iso"/>
</dbReference>
<evidence type="ECO:0000256" key="2">
    <source>
        <dbReference type="ARBA" id="ARBA00023211"/>
    </source>
</evidence>
<sequence length="432" mass="48325">MTMTKIDSAFVKAQNEKEAAFLQRDFDALGEKLSRDGIDIEALTKAASDFQIAVPSWGTGTGGTRFARFPGIGEPRNIFEKLEDCAVINELSGCTDSVSPHFPWDKVDDFTELKQRSDSYGLKWVSANSNTFQDQPGQVASFKYGSLSNTEKASRDAAIQHNIDCIQWGEQLGTKSLTIWVGDGSNHPGQQHFQRAFERYLDSAAEIYKALPADWEMHLEHKMFEPAFYSTIIQDWGSNILAAMQLGPKCKSLVDLGHHAPNTNIEMIVARLIQFKKLGGFHFNDSKYGDDDLDSGSIQPYRQFLIFNELVDAAYRKEPEFDPAYMLDQSHNVTDPIESLVNSAIEVQRSYIKALLVNREALYGYQDANDAMMASTELKKGFNTDVSPILAMARYRKGAAISPIPTYRASNYRKNVDKVRPRDPKATGSGII</sequence>
<gene>
    <name evidence="5" type="primary">rhaI</name>
    <name evidence="5" type="ORF">C4F51_07605</name>
</gene>
<keyword evidence="2" id="KW-0464">Manganese</keyword>
<evidence type="ECO:0000313" key="5">
    <source>
        <dbReference type="EMBL" id="MBE8717057.1"/>
    </source>
</evidence>
<evidence type="ECO:0000256" key="1">
    <source>
        <dbReference type="ARBA" id="ARBA00022723"/>
    </source>
</evidence>
<name>A0A928YTN9_9GAMM</name>
<dbReference type="GO" id="GO:0016853">
    <property type="term" value="F:isomerase activity"/>
    <property type="evidence" value="ECO:0007669"/>
    <property type="project" value="UniProtKB-KW"/>
</dbReference>
<evidence type="ECO:0000259" key="4">
    <source>
        <dbReference type="Pfam" id="PF01261"/>
    </source>
</evidence>
<evidence type="ECO:0000313" key="6">
    <source>
        <dbReference type="Proteomes" id="UP000652567"/>
    </source>
</evidence>
<keyword evidence="1" id="KW-0479">Metal-binding</keyword>
<dbReference type="SUPFAM" id="SSF51658">
    <property type="entry name" value="Xylose isomerase-like"/>
    <property type="match status" value="1"/>
</dbReference>
<evidence type="ECO:0000256" key="3">
    <source>
        <dbReference type="ARBA" id="ARBA00023235"/>
    </source>
</evidence>
<keyword evidence="6" id="KW-1185">Reference proteome</keyword>
<accession>A0A928YTN9</accession>